<comment type="caution">
    <text evidence="1">The sequence shown here is derived from an EMBL/GenBank/DDBJ whole genome shotgun (WGS) entry which is preliminary data.</text>
</comment>
<dbReference type="EMBL" id="FOEV01000016">
    <property type="protein sequence ID" value="SER29061.1"/>
    <property type="molecule type" value="Genomic_DNA"/>
</dbReference>
<name>A0A9X8QLH7_9PSED</name>
<dbReference type="AlphaFoldDB" id="A0A9X8QLH7"/>
<proteinExistence type="predicted"/>
<dbReference type="Proteomes" id="UP000183210">
    <property type="component" value="Unassembled WGS sequence"/>
</dbReference>
<organism evidence="1 2">
    <name type="scientific">Pseudomonas lutea</name>
    <dbReference type="NCBI Taxonomy" id="243924"/>
    <lineage>
        <taxon>Bacteria</taxon>
        <taxon>Pseudomonadati</taxon>
        <taxon>Pseudomonadota</taxon>
        <taxon>Gammaproteobacteria</taxon>
        <taxon>Pseudomonadales</taxon>
        <taxon>Pseudomonadaceae</taxon>
        <taxon>Pseudomonas</taxon>
    </lineage>
</organism>
<evidence type="ECO:0000313" key="1">
    <source>
        <dbReference type="EMBL" id="SER29061.1"/>
    </source>
</evidence>
<accession>A0A9X8QLH7</accession>
<reference evidence="1 2" key="1">
    <citation type="submission" date="2016-10" db="EMBL/GenBank/DDBJ databases">
        <authorList>
            <person name="Varghese N."/>
            <person name="Submissions S."/>
        </authorList>
    </citation>
    <scope>NUCLEOTIDE SEQUENCE [LARGE SCALE GENOMIC DNA]</scope>
    <source>
        <strain evidence="1 2">LMG 21974</strain>
    </source>
</reference>
<gene>
    <name evidence="1" type="ORF">SAMN05216409_11624</name>
</gene>
<dbReference type="GeneID" id="300269512"/>
<dbReference type="RefSeq" id="WP_074829189.1">
    <property type="nucleotide sequence ID" value="NZ_FOEV01000016.1"/>
</dbReference>
<protein>
    <submittedName>
        <fullName evidence="1">Uncharacterized protein</fullName>
    </submittedName>
</protein>
<evidence type="ECO:0000313" key="2">
    <source>
        <dbReference type="Proteomes" id="UP000183210"/>
    </source>
</evidence>
<sequence>MIFDAVTRTDASPKLSIETDFEFLNRSARSEMARAREFLENLVSNYPDPDDLISRFRSNNNSNFRSAEFELLLYSALHRQGFLLTPHPELPNGSSSRPDFLVTTPVGDSFYLEAVLASENSADQTNQPLIATTLDVFTTASHANFGVIVKTSGYPSTQPRRRRILRKTLAWLNSLDPDEVQAEIDASGHDAMPTLVLNHESLEISVQALPLRADRRGKASRLLAAQFGQAGWVNSWSPIKDAITFKGNKYGSLDKPLVVAVNFSGHHLDRLDEMQALFGQEQIILSTENLDAEPRLDRAPNGAWVGKSGPQFRRVSGAWLFDNLCVYNVPSRHATLYLNP</sequence>